<dbReference type="EMBL" id="CAJNDS010002324">
    <property type="protein sequence ID" value="CAE7432112.1"/>
    <property type="molecule type" value="Genomic_DNA"/>
</dbReference>
<reference evidence="2" key="1">
    <citation type="submission" date="2021-02" db="EMBL/GenBank/DDBJ databases">
        <authorList>
            <person name="Dougan E. K."/>
            <person name="Rhodes N."/>
            <person name="Thang M."/>
            <person name="Chan C."/>
        </authorList>
    </citation>
    <scope>NUCLEOTIDE SEQUENCE</scope>
</reference>
<evidence type="ECO:0008006" key="4">
    <source>
        <dbReference type="Google" id="ProtNLM"/>
    </source>
</evidence>
<evidence type="ECO:0000313" key="3">
    <source>
        <dbReference type="Proteomes" id="UP000604046"/>
    </source>
</evidence>
<comment type="caution">
    <text evidence="2">The sequence shown here is derived from an EMBL/GenBank/DDBJ whole genome shotgun (WGS) entry which is preliminary data.</text>
</comment>
<dbReference type="InterPro" id="IPR010466">
    <property type="entry name" value="DUF1058"/>
</dbReference>
<sequence>MTAGRQSRFGQWAGVSPGETGKAASEEAVKQEVAVKRPQPRSRPLKQDRRSSTFANPRWIRVVFQPRVAVRKSPTLTSPTVTFLDAGEVVEIAEVKAGWVRLADEEKDDRDVSDDCEAWVLQDGKEVSLGVLCEDWEPRWFCVVFETQVAVRKKPSLQAHPVAFLKTGEIIEAAEVSQGWVRLSEADRRRLDVSEDCGAWVLINGHEKGLGRLLAASPPPPEQLAPLEEA</sequence>
<dbReference type="Proteomes" id="UP000604046">
    <property type="component" value="Unassembled WGS sequence"/>
</dbReference>
<feature type="compositionally biased region" description="Basic and acidic residues" evidence="1">
    <location>
        <begin position="24"/>
        <end position="35"/>
    </location>
</feature>
<name>A0A812RB22_9DINO</name>
<gene>
    <name evidence="2" type="ORF">SNAT2548_LOCUS23489</name>
</gene>
<evidence type="ECO:0000313" key="2">
    <source>
        <dbReference type="EMBL" id="CAE7432112.1"/>
    </source>
</evidence>
<accession>A0A812RB22</accession>
<proteinExistence type="predicted"/>
<dbReference type="Gene3D" id="2.30.30.40">
    <property type="entry name" value="SH3 Domains"/>
    <property type="match status" value="1"/>
</dbReference>
<keyword evidence="3" id="KW-1185">Reference proteome</keyword>
<dbReference type="Pfam" id="PF06347">
    <property type="entry name" value="SH3_4"/>
    <property type="match status" value="1"/>
</dbReference>
<dbReference type="AlphaFoldDB" id="A0A812RB22"/>
<protein>
    <recommendedName>
        <fullName evidence="4">SH3 domain-containing protein</fullName>
    </recommendedName>
</protein>
<feature type="region of interest" description="Disordered" evidence="1">
    <location>
        <begin position="1"/>
        <end position="52"/>
    </location>
</feature>
<dbReference type="OrthoDB" id="438914at2759"/>
<organism evidence="2 3">
    <name type="scientific">Symbiodinium natans</name>
    <dbReference type="NCBI Taxonomy" id="878477"/>
    <lineage>
        <taxon>Eukaryota</taxon>
        <taxon>Sar</taxon>
        <taxon>Alveolata</taxon>
        <taxon>Dinophyceae</taxon>
        <taxon>Suessiales</taxon>
        <taxon>Symbiodiniaceae</taxon>
        <taxon>Symbiodinium</taxon>
    </lineage>
</organism>
<evidence type="ECO:0000256" key="1">
    <source>
        <dbReference type="SAM" id="MobiDB-lite"/>
    </source>
</evidence>